<dbReference type="Gene3D" id="3.30.70.100">
    <property type="match status" value="1"/>
</dbReference>
<accession>A0A918MLV2</accession>
<dbReference type="InterPro" id="IPR011008">
    <property type="entry name" value="Dimeric_a/b-barrel"/>
</dbReference>
<reference evidence="2" key="1">
    <citation type="journal article" date="2014" name="Int. J. Syst. Evol. Microbiol.">
        <title>Complete genome sequence of Corynebacterium casei LMG S-19264T (=DSM 44701T), isolated from a smear-ripened cheese.</title>
        <authorList>
            <consortium name="US DOE Joint Genome Institute (JGI-PGF)"/>
            <person name="Walter F."/>
            <person name="Albersmeier A."/>
            <person name="Kalinowski J."/>
            <person name="Ruckert C."/>
        </authorList>
    </citation>
    <scope>NUCLEOTIDE SEQUENCE</scope>
    <source>
        <strain evidence="2">KCTC 23714</strain>
    </source>
</reference>
<name>A0A918MLV2_9RHOB</name>
<reference evidence="2" key="2">
    <citation type="submission" date="2020-09" db="EMBL/GenBank/DDBJ databases">
        <authorList>
            <person name="Sun Q."/>
            <person name="Kim S."/>
        </authorList>
    </citation>
    <scope>NUCLEOTIDE SEQUENCE</scope>
    <source>
        <strain evidence="2">KCTC 23714</strain>
    </source>
</reference>
<feature type="domain" description="DUF1330" evidence="1">
    <location>
        <begin position="2"/>
        <end position="94"/>
    </location>
</feature>
<proteinExistence type="predicted"/>
<dbReference type="EMBL" id="BMYQ01000010">
    <property type="protein sequence ID" value="GGW38973.1"/>
    <property type="molecule type" value="Genomic_DNA"/>
</dbReference>
<dbReference type="SUPFAM" id="SSF54909">
    <property type="entry name" value="Dimeric alpha+beta barrel"/>
    <property type="match status" value="1"/>
</dbReference>
<evidence type="ECO:0000313" key="2">
    <source>
        <dbReference type="EMBL" id="GGW38973.1"/>
    </source>
</evidence>
<comment type="caution">
    <text evidence="2">The sequence shown here is derived from an EMBL/GenBank/DDBJ whole genome shotgun (WGS) entry which is preliminary data.</text>
</comment>
<dbReference type="InterPro" id="IPR010753">
    <property type="entry name" value="DUF1330"/>
</dbReference>
<keyword evidence="3" id="KW-1185">Reference proteome</keyword>
<organism evidence="2 3">
    <name type="scientific">Gemmobacter lanyuensis</name>
    <dbReference type="NCBI Taxonomy" id="1054497"/>
    <lineage>
        <taxon>Bacteria</taxon>
        <taxon>Pseudomonadati</taxon>
        <taxon>Pseudomonadota</taxon>
        <taxon>Alphaproteobacteria</taxon>
        <taxon>Rhodobacterales</taxon>
        <taxon>Paracoccaceae</taxon>
        <taxon>Gemmobacter</taxon>
    </lineage>
</organism>
<dbReference type="Proteomes" id="UP000628984">
    <property type="component" value="Unassembled WGS sequence"/>
</dbReference>
<dbReference type="Pfam" id="PF07045">
    <property type="entry name" value="DUF1330"/>
    <property type="match status" value="1"/>
</dbReference>
<evidence type="ECO:0000259" key="1">
    <source>
        <dbReference type="Pfam" id="PF07045"/>
    </source>
</evidence>
<protein>
    <recommendedName>
        <fullName evidence="1">DUF1330 domain-containing protein</fullName>
    </recommendedName>
</protein>
<gene>
    <name evidence="2" type="ORF">GCM10011452_29230</name>
</gene>
<dbReference type="RefSeq" id="WP_189634629.1">
    <property type="nucleotide sequence ID" value="NZ_BMYQ01000010.1"/>
</dbReference>
<dbReference type="AlphaFoldDB" id="A0A918MLV2"/>
<evidence type="ECO:0000313" key="3">
    <source>
        <dbReference type="Proteomes" id="UP000628984"/>
    </source>
</evidence>
<sequence length="97" mass="10624">MKGYWVVLGAAVTDTEAQQTYGALWAPIAAKYQARLITGGSSLDLREGPGIARALLVEFPSLEMAQACYDDPDYRQALPFALRASNRHLIILEGEIK</sequence>